<organism evidence="7 8">
    <name type="scientific">Pseudoalteromonas luteoviolacea H33</name>
    <dbReference type="NCBI Taxonomy" id="1365251"/>
    <lineage>
        <taxon>Bacteria</taxon>
        <taxon>Pseudomonadati</taxon>
        <taxon>Pseudomonadota</taxon>
        <taxon>Gammaproteobacteria</taxon>
        <taxon>Alteromonadales</taxon>
        <taxon>Pseudoalteromonadaceae</taxon>
        <taxon>Pseudoalteromonas</taxon>
    </lineage>
</organism>
<dbReference type="PANTHER" id="PTHR33217:SF5">
    <property type="entry name" value="MUTATOR FAMILY TRANSPOSASE"/>
    <property type="match status" value="1"/>
</dbReference>
<dbReference type="Pfam" id="PF00872">
    <property type="entry name" value="Transposase_mut"/>
    <property type="match status" value="1"/>
</dbReference>
<dbReference type="EMBL" id="AUXZ01000007">
    <property type="protein sequence ID" value="KZN55769.1"/>
    <property type="molecule type" value="Genomic_DNA"/>
</dbReference>
<sequence length="303" mass="34455">MNKKELEAFAREAAKTLKTEKDLNEFSQMLTKVTVEAALNAELDEHLGYRKNGKSTSQNSRNGYSNKTIVTEDGAIDIETPRDRLSTFEPQLVKKQQTRFTSMDDKILSLYAKGMTTREIVETFKEMYDADVSPSLISRVTDAVIANVVEWQNRPLDAIYPIVYLDCIVVKIRQDKQVINKAVYLALGVNLEGHKELLGMWLSETEGAKFWLNVLTELQNRGVQDILIACVDGLKGFPDAINTVFPETKIQLCIVHMVRNAVKYVPWKDYKAVTTDLKLIYQSATEEEALMALESFSTRWDDK</sequence>
<evidence type="ECO:0000256" key="6">
    <source>
        <dbReference type="RuleBase" id="RU365089"/>
    </source>
</evidence>
<protein>
    <recommendedName>
        <fullName evidence="6">Mutator family transposase</fullName>
    </recommendedName>
</protein>
<dbReference type="RefSeq" id="WP_063360021.1">
    <property type="nucleotide sequence ID" value="NZ_AUXZ01000007.1"/>
</dbReference>
<dbReference type="GO" id="GO:0004803">
    <property type="term" value="F:transposase activity"/>
    <property type="evidence" value="ECO:0007669"/>
    <property type="project" value="UniProtKB-UniRule"/>
</dbReference>
<gene>
    <name evidence="7" type="ORF">N476_26310</name>
</gene>
<comment type="caution">
    <text evidence="7">The sequence shown here is derived from an EMBL/GenBank/DDBJ whole genome shotgun (WGS) entry which is preliminary data.</text>
</comment>
<name>A0A167GKP1_9GAMM</name>
<keyword evidence="6" id="KW-0814">Transposable element</keyword>
<dbReference type="AlphaFoldDB" id="A0A167GKP1"/>
<dbReference type="InterPro" id="IPR001207">
    <property type="entry name" value="Transposase_mutator"/>
</dbReference>
<keyword evidence="5 6" id="KW-0233">DNA recombination</keyword>
<comment type="function">
    <text evidence="1 6">Required for the transposition of the insertion element.</text>
</comment>
<dbReference type="Proteomes" id="UP000076503">
    <property type="component" value="Unassembled WGS sequence"/>
</dbReference>
<dbReference type="GO" id="GO:0006313">
    <property type="term" value="P:DNA transposition"/>
    <property type="evidence" value="ECO:0007669"/>
    <property type="project" value="UniProtKB-UniRule"/>
</dbReference>
<evidence type="ECO:0000256" key="5">
    <source>
        <dbReference type="ARBA" id="ARBA00023172"/>
    </source>
</evidence>
<evidence type="ECO:0000256" key="1">
    <source>
        <dbReference type="ARBA" id="ARBA00002190"/>
    </source>
</evidence>
<evidence type="ECO:0000256" key="4">
    <source>
        <dbReference type="ARBA" id="ARBA00023125"/>
    </source>
</evidence>
<keyword evidence="3 6" id="KW-0815">Transposition</keyword>
<comment type="similarity">
    <text evidence="2 6">Belongs to the transposase mutator family.</text>
</comment>
<dbReference type="GO" id="GO:0003677">
    <property type="term" value="F:DNA binding"/>
    <property type="evidence" value="ECO:0007669"/>
    <property type="project" value="UniProtKB-UniRule"/>
</dbReference>
<proteinExistence type="inferred from homology"/>
<evidence type="ECO:0000256" key="3">
    <source>
        <dbReference type="ARBA" id="ARBA00022578"/>
    </source>
</evidence>
<dbReference type="NCBIfam" id="NF033543">
    <property type="entry name" value="transpos_IS256"/>
    <property type="match status" value="1"/>
</dbReference>
<accession>A0A167GKP1</accession>
<keyword evidence="4 6" id="KW-0238">DNA-binding</keyword>
<evidence type="ECO:0000313" key="8">
    <source>
        <dbReference type="Proteomes" id="UP000076503"/>
    </source>
</evidence>
<reference evidence="7 8" key="1">
    <citation type="submission" date="2013-07" db="EMBL/GenBank/DDBJ databases">
        <title>Comparative Genomic and Metabolomic Analysis of Twelve Strains of Pseudoalteromonas luteoviolacea.</title>
        <authorList>
            <person name="Vynne N.G."/>
            <person name="Mansson M."/>
            <person name="Gram L."/>
        </authorList>
    </citation>
    <scope>NUCLEOTIDE SEQUENCE [LARGE SCALE GENOMIC DNA]</scope>
    <source>
        <strain evidence="7 8">H33</strain>
    </source>
</reference>
<dbReference type="PANTHER" id="PTHR33217">
    <property type="entry name" value="TRANSPOSASE FOR INSERTION SEQUENCE ELEMENT IS1081"/>
    <property type="match status" value="1"/>
</dbReference>
<dbReference type="PROSITE" id="PS01007">
    <property type="entry name" value="TRANSPOSASE_MUTATOR"/>
    <property type="match status" value="1"/>
</dbReference>
<evidence type="ECO:0000256" key="2">
    <source>
        <dbReference type="ARBA" id="ARBA00010961"/>
    </source>
</evidence>
<dbReference type="OrthoDB" id="9793302at2"/>
<feature type="non-terminal residue" evidence="7">
    <location>
        <position position="303"/>
    </location>
</feature>
<evidence type="ECO:0000313" key="7">
    <source>
        <dbReference type="EMBL" id="KZN55769.1"/>
    </source>
</evidence>